<name>A0AAN9JSP8_CLITE</name>
<dbReference type="AlphaFoldDB" id="A0AAN9JSP8"/>
<sequence>MYHAQLTELVRLMLLASTINKTKPSVSNHTHVLISFFVYSPKSPFWVTSLILYYFPLDSISPPSAKLLSFLVNHSALPLLCFTSLLIQLQICVLQVGSLFHLFRLSWQSGDSFSCPQNFTLPSFL</sequence>
<reference evidence="1 2" key="1">
    <citation type="submission" date="2024-01" db="EMBL/GenBank/DDBJ databases">
        <title>The genomes of 5 underutilized Papilionoideae crops provide insights into root nodulation and disease resistance.</title>
        <authorList>
            <person name="Yuan L."/>
        </authorList>
    </citation>
    <scope>NUCLEOTIDE SEQUENCE [LARGE SCALE GENOMIC DNA]</scope>
    <source>
        <strain evidence="1">LY-2023</strain>
        <tissue evidence="1">Leaf</tissue>
    </source>
</reference>
<evidence type="ECO:0000313" key="2">
    <source>
        <dbReference type="Proteomes" id="UP001359559"/>
    </source>
</evidence>
<gene>
    <name evidence="1" type="ORF">RJT34_14478</name>
</gene>
<dbReference type="Proteomes" id="UP001359559">
    <property type="component" value="Unassembled WGS sequence"/>
</dbReference>
<keyword evidence="2" id="KW-1185">Reference proteome</keyword>
<evidence type="ECO:0000313" key="1">
    <source>
        <dbReference type="EMBL" id="KAK7303569.1"/>
    </source>
</evidence>
<accession>A0AAN9JSP8</accession>
<dbReference type="EMBL" id="JAYKXN010000003">
    <property type="protein sequence ID" value="KAK7303569.1"/>
    <property type="molecule type" value="Genomic_DNA"/>
</dbReference>
<protein>
    <submittedName>
        <fullName evidence="1">Uncharacterized protein</fullName>
    </submittedName>
</protein>
<proteinExistence type="predicted"/>
<organism evidence="1 2">
    <name type="scientific">Clitoria ternatea</name>
    <name type="common">Butterfly pea</name>
    <dbReference type="NCBI Taxonomy" id="43366"/>
    <lineage>
        <taxon>Eukaryota</taxon>
        <taxon>Viridiplantae</taxon>
        <taxon>Streptophyta</taxon>
        <taxon>Embryophyta</taxon>
        <taxon>Tracheophyta</taxon>
        <taxon>Spermatophyta</taxon>
        <taxon>Magnoliopsida</taxon>
        <taxon>eudicotyledons</taxon>
        <taxon>Gunneridae</taxon>
        <taxon>Pentapetalae</taxon>
        <taxon>rosids</taxon>
        <taxon>fabids</taxon>
        <taxon>Fabales</taxon>
        <taxon>Fabaceae</taxon>
        <taxon>Papilionoideae</taxon>
        <taxon>50 kb inversion clade</taxon>
        <taxon>NPAAA clade</taxon>
        <taxon>indigoferoid/millettioid clade</taxon>
        <taxon>Phaseoleae</taxon>
        <taxon>Clitoria</taxon>
    </lineage>
</organism>
<comment type="caution">
    <text evidence="1">The sequence shown here is derived from an EMBL/GenBank/DDBJ whole genome shotgun (WGS) entry which is preliminary data.</text>
</comment>